<dbReference type="InterPro" id="IPR001063">
    <property type="entry name" value="Ribosomal_uL22"/>
</dbReference>
<dbReference type="PANTHER" id="PTHR13501">
    <property type="entry name" value="CHLOROPLAST 50S RIBOSOMAL PROTEIN L22-RELATED"/>
    <property type="match status" value="1"/>
</dbReference>
<comment type="function">
    <text evidence="7">The globular domain of the protein is located near the polypeptide exit tunnel on the outside of the subunit, while an extended beta-hairpin is found that lines the wall of the exit tunnel in the center of the 70S ribosome.</text>
</comment>
<dbReference type="AlphaFoldDB" id="A0A2H5XDJ5"/>
<name>A0A2H5XDJ5_9BACT</name>
<dbReference type="InterPro" id="IPR036394">
    <property type="entry name" value="Ribosomal_uL22_sf"/>
</dbReference>
<dbReference type="InterPro" id="IPR018260">
    <property type="entry name" value="Ribosomal_uL22_CS"/>
</dbReference>
<dbReference type="InterPro" id="IPR047867">
    <property type="entry name" value="Ribosomal_uL22_bac/org-type"/>
</dbReference>
<evidence type="ECO:0000256" key="10">
    <source>
        <dbReference type="RuleBase" id="RU004008"/>
    </source>
</evidence>
<keyword evidence="4 7" id="KW-0689">Ribosomal protein</keyword>
<evidence type="ECO:0000313" key="12">
    <source>
        <dbReference type="Proteomes" id="UP000236173"/>
    </source>
</evidence>
<evidence type="ECO:0000256" key="3">
    <source>
        <dbReference type="ARBA" id="ARBA00022884"/>
    </source>
</evidence>
<dbReference type="NCBIfam" id="TIGR01044">
    <property type="entry name" value="rplV_bact"/>
    <property type="match status" value="1"/>
</dbReference>
<keyword evidence="3 7" id="KW-0694">RNA-binding</keyword>
<organism evidence="11 12">
    <name type="scientific">Candidatus Fervidibacter japonicus</name>
    <dbReference type="NCBI Taxonomy" id="2035412"/>
    <lineage>
        <taxon>Bacteria</taxon>
        <taxon>Candidatus Fervidibacterota</taxon>
        <taxon>Candidatus Fervidibacter</taxon>
    </lineage>
</organism>
<dbReference type="PANTHER" id="PTHR13501:SF8">
    <property type="entry name" value="LARGE RIBOSOMAL SUBUNIT PROTEIN UL22M"/>
    <property type="match status" value="1"/>
</dbReference>
<evidence type="ECO:0000256" key="8">
    <source>
        <dbReference type="RuleBase" id="RU004005"/>
    </source>
</evidence>
<keyword evidence="5 7" id="KW-0687">Ribonucleoprotein</keyword>
<evidence type="ECO:0000256" key="7">
    <source>
        <dbReference type="HAMAP-Rule" id="MF_01331"/>
    </source>
</evidence>
<reference evidence="12" key="1">
    <citation type="submission" date="2017-09" db="EMBL/GenBank/DDBJ databases">
        <title>Metaegenomics of thermophilic ammonia-oxidizing enrichment culture.</title>
        <authorList>
            <person name="Kato S."/>
            <person name="Suzuki K."/>
        </authorList>
    </citation>
    <scope>NUCLEOTIDE SEQUENCE [LARGE SCALE GENOMIC DNA]</scope>
</reference>
<dbReference type="HAMAP" id="MF_01331_B">
    <property type="entry name" value="Ribosomal_uL22_B"/>
    <property type="match status" value="1"/>
</dbReference>
<dbReference type="GO" id="GO:0006412">
    <property type="term" value="P:translation"/>
    <property type="evidence" value="ECO:0007669"/>
    <property type="project" value="UniProtKB-UniRule"/>
</dbReference>
<dbReference type="SUPFAM" id="SSF54843">
    <property type="entry name" value="Ribosomal protein L22"/>
    <property type="match status" value="1"/>
</dbReference>
<dbReference type="Gene3D" id="3.90.470.10">
    <property type="entry name" value="Ribosomal protein L22/L17"/>
    <property type="match status" value="1"/>
</dbReference>
<dbReference type="Pfam" id="PF00237">
    <property type="entry name" value="Ribosomal_L22"/>
    <property type="match status" value="1"/>
</dbReference>
<accession>A0A2H5XDJ5</accession>
<evidence type="ECO:0000313" key="11">
    <source>
        <dbReference type="EMBL" id="GBC99252.1"/>
    </source>
</evidence>
<evidence type="ECO:0000256" key="6">
    <source>
        <dbReference type="ARBA" id="ARBA00035207"/>
    </source>
</evidence>
<comment type="subunit">
    <text evidence="7 9">Part of the 50S ribosomal subunit.</text>
</comment>
<dbReference type="GO" id="GO:0003735">
    <property type="term" value="F:structural constituent of ribosome"/>
    <property type="evidence" value="ECO:0007669"/>
    <property type="project" value="InterPro"/>
</dbReference>
<dbReference type="Proteomes" id="UP000236173">
    <property type="component" value="Unassembled WGS sequence"/>
</dbReference>
<protein>
    <recommendedName>
        <fullName evidence="6 7">Large ribosomal subunit protein uL22</fullName>
    </recommendedName>
</protein>
<evidence type="ECO:0000256" key="9">
    <source>
        <dbReference type="RuleBase" id="RU004006"/>
    </source>
</evidence>
<sequence length="121" mass="13589">MAEQTVSTVRIIARQRYVRVSPSKARRVAQAIKGKPALEALNMLLLMPHKPARHYAKLLKQAIGNAVNDYELDEEGLVVVNALADNGPMFKRYRPRARGRVYTVRKRTSHLTVVVAPKEAS</sequence>
<comment type="function">
    <text evidence="7 10">This protein binds specifically to 23S rRNA; its binding is stimulated by other ribosomal proteins, e.g., L4, L17, and L20. It is important during the early stages of 50S assembly. It makes multiple contacts with different domains of the 23S rRNA in the assembled 50S subunit and ribosome.</text>
</comment>
<dbReference type="InterPro" id="IPR005727">
    <property type="entry name" value="Ribosomal_uL22_bac/chlpt-type"/>
</dbReference>
<gene>
    <name evidence="7 11" type="primary">rplV</name>
    <name evidence="11" type="ORF">HRbin17_01774</name>
</gene>
<dbReference type="PROSITE" id="PS00464">
    <property type="entry name" value="RIBOSOMAL_L22"/>
    <property type="match status" value="1"/>
</dbReference>
<comment type="similarity">
    <text evidence="1 7 8">Belongs to the universal ribosomal protein uL22 family.</text>
</comment>
<evidence type="ECO:0000256" key="4">
    <source>
        <dbReference type="ARBA" id="ARBA00022980"/>
    </source>
</evidence>
<dbReference type="GO" id="GO:0022625">
    <property type="term" value="C:cytosolic large ribosomal subunit"/>
    <property type="evidence" value="ECO:0007669"/>
    <property type="project" value="TreeGrafter"/>
</dbReference>
<evidence type="ECO:0000256" key="2">
    <source>
        <dbReference type="ARBA" id="ARBA00022730"/>
    </source>
</evidence>
<dbReference type="GO" id="GO:0019843">
    <property type="term" value="F:rRNA binding"/>
    <property type="evidence" value="ECO:0007669"/>
    <property type="project" value="UniProtKB-UniRule"/>
</dbReference>
<keyword evidence="2 7" id="KW-0699">rRNA-binding</keyword>
<comment type="caution">
    <text evidence="11">The sequence shown here is derived from an EMBL/GenBank/DDBJ whole genome shotgun (WGS) entry which is preliminary data.</text>
</comment>
<evidence type="ECO:0000256" key="5">
    <source>
        <dbReference type="ARBA" id="ARBA00023274"/>
    </source>
</evidence>
<proteinExistence type="inferred from homology"/>
<evidence type="ECO:0000256" key="1">
    <source>
        <dbReference type="ARBA" id="ARBA00009451"/>
    </source>
</evidence>
<dbReference type="EMBL" id="BEHT01000023">
    <property type="protein sequence ID" value="GBC99252.1"/>
    <property type="molecule type" value="Genomic_DNA"/>
</dbReference>
<dbReference type="CDD" id="cd00336">
    <property type="entry name" value="Ribosomal_L22"/>
    <property type="match status" value="1"/>
</dbReference>